<dbReference type="Pfam" id="PF25245">
    <property type="entry name" value="TPR_At1g68980"/>
    <property type="match status" value="1"/>
</dbReference>
<dbReference type="PROSITE" id="PS51375">
    <property type="entry name" value="PPR"/>
    <property type="match status" value="1"/>
</dbReference>
<evidence type="ECO:0000256" key="2">
    <source>
        <dbReference type="ARBA" id="ARBA00022737"/>
    </source>
</evidence>
<dbReference type="NCBIfam" id="TIGR00756">
    <property type="entry name" value="PPR"/>
    <property type="match status" value="1"/>
</dbReference>
<dbReference type="PANTHER" id="PTHR46598:SF3">
    <property type="entry name" value="OS07G0495300 PROTEIN"/>
    <property type="match status" value="1"/>
</dbReference>
<dbReference type="Proteomes" id="UP001163823">
    <property type="component" value="Chromosome 8"/>
</dbReference>
<comment type="similarity">
    <text evidence="1">Belongs to the PPR family. P subfamily.</text>
</comment>
<dbReference type="KEGG" id="qsa:O6P43_018629"/>
<dbReference type="EMBL" id="JARAOO010000008">
    <property type="protein sequence ID" value="KAJ7957810.1"/>
    <property type="molecule type" value="Genomic_DNA"/>
</dbReference>
<sequence>MMFLGVPLKLRRAVVLHSCFVKRYLIQMASTFRGTALESNTQWERLCWEGSSHQILLRKFESALNHRQLDEAWVSFHHFKNLYGFPKDFLVNRLIVELSYSSDPIWLQKACDLVLQILKKKSDLLQHHTLTKLSLSLARSQMPIPASAILRLMLEMKSLPPMNVLLLVVFHIIKTEIGTCLASNFLVQVCDSFKHLSGNKCDCAMRVKPDAMIFNIVLSACVTFKLPIKGQQITELMAQTGTVADAHSIVIISQIQEMNGLRDEMKKLKGHIDRVSAPCVRHYSVFYDSLLSLHFKFNDIDAVSELVLGMNRYREPFTIQKGRKDAQMPCLVPIGSHNLKSGLKIQIAPELLQRDSVLKMGGRQELIIFRDGKLVLSSRALAKVIIGYKRGGRISELSKLLLSIQKDLCLLEGSSLCSDVIDACIQLGWLETAHDILDDMEASGAAMGWSTYVRLLAAYHRGNMFREAKALMKQMKKVGLGISLSDDTIISMCLSEMVNKAAPAKTSVLLCKSDPTVSLVQELRNEEAVDTMIYEFNSSIYFFCKAKMVGDALKTYRRMQEMEIQPTVQTFANLVSGYSSLGMYRDITILWADIKRFIKSGNLLASTDLYELLLLCFLQAGYFERVMEVISHMREHNMYIDKCMYKSEFLRLHKNLYRSLKASNARTDAQSKRLENVQAFRKFVGID</sequence>
<accession>A0AAD7PK76</accession>
<dbReference type="InterPro" id="IPR011990">
    <property type="entry name" value="TPR-like_helical_dom_sf"/>
</dbReference>
<evidence type="ECO:0000313" key="6">
    <source>
        <dbReference type="Proteomes" id="UP001163823"/>
    </source>
</evidence>
<dbReference type="AlphaFoldDB" id="A0AAD7PK76"/>
<evidence type="ECO:0000256" key="3">
    <source>
        <dbReference type="PROSITE-ProRule" id="PRU00708"/>
    </source>
</evidence>
<evidence type="ECO:0000313" key="5">
    <source>
        <dbReference type="EMBL" id="KAJ7957810.1"/>
    </source>
</evidence>
<comment type="caution">
    <text evidence="5">The sequence shown here is derived from an EMBL/GenBank/DDBJ whole genome shotgun (WGS) entry which is preliminary data.</text>
</comment>
<evidence type="ECO:0000259" key="4">
    <source>
        <dbReference type="Pfam" id="PF25245"/>
    </source>
</evidence>
<evidence type="ECO:0000256" key="1">
    <source>
        <dbReference type="ARBA" id="ARBA00007626"/>
    </source>
</evidence>
<dbReference type="InterPro" id="IPR057440">
    <property type="entry name" value="At1g68980-like_TPR"/>
</dbReference>
<proteinExistence type="inferred from homology"/>
<protein>
    <submittedName>
        <fullName evidence="5">Pentatricopeptide repeat</fullName>
    </submittedName>
</protein>
<gene>
    <name evidence="5" type="ORF">O6P43_018629</name>
</gene>
<keyword evidence="2" id="KW-0677">Repeat</keyword>
<organism evidence="5 6">
    <name type="scientific">Quillaja saponaria</name>
    <name type="common">Soap bark tree</name>
    <dbReference type="NCBI Taxonomy" id="32244"/>
    <lineage>
        <taxon>Eukaryota</taxon>
        <taxon>Viridiplantae</taxon>
        <taxon>Streptophyta</taxon>
        <taxon>Embryophyta</taxon>
        <taxon>Tracheophyta</taxon>
        <taxon>Spermatophyta</taxon>
        <taxon>Magnoliopsida</taxon>
        <taxon>eudicotyledons</taxon>
        <taxon>Gunneridae</taxon>
        <taxon>Pentapetalae</taxon>
        <taxon>rosids</taxon>
        <taxon>fabids</taxon>
        <taxon>Fabales</taxon>
        <taxon>Quillajaceae</taxon>
        <taxon>Quillaja</taxon>
    </lineage>
</organism>
<dbReference type="InterPro" id="IPR002885">
    <property type="entry name" value="PPR_rpt"/>
</dbReference>
<dbReference type="PANTHER" id="PTHR46598">
    <property type="entry name" value="BNAC05G43320D PROTEIN"/>
    <property type="match status" value="1"/>
</dbReference>
<dbReference type="Gene3D" id="1.25.40.10">
    <property type="entry name" value="Tetratricopeptide repeat domain"/>
    <property type="match status" value="2"/>
</dbReference>
<feature type="repeat" description="PPR" evidence="3">
    <location>
        <begin position="532"/>
        <end position="566"/>
    </location>
</feature>
<reference evidence="5" key="1">
    <citation type="journal article" date="2023" name="Science">
        <title>Elucidation of the pathway for biosynthesis of saponin adjuvants from the soapbark tree.</title>
        <authorList>
            <person name="Reed J."/>
            <person name="Orme A."/>
            <person name="El-Demerdash A."/>
            <person name="Owen C."/>
            <person name="Martin L.B.B."/>
            <person name="Misra R.C."/>
            <person name="Kikuchi S."/>
            <person name="Rejzek M."/>
            <person name="Martin A.C."/>
            <person name="Harkess A."/>
            <person name="Leebens-Mack J."/>
            <person name="Louveau T."/>
            <person name="Stephenson M.J."/>
            <person name="Osbourn A."/>
        </authorList>
    </citation>
    <scope>NUCLEOTIDE SEQUENCE</scope>
    <source>
        <strain evidence="5">S10</strain>
    </source>
</reference>
<dbReference type="Pfam" id="PF01535">
    <property type="entry name" value="PPR"/>
    <property type="match status" value="3"/>
</dbReference>
<keyword evidence="6" id="KW-1185">Reference proteome</keyword>
<name>A0AAD7PK76_QUISA</name>
<feature type="domain" description="At1g68980-like TPR repeats" evidence="4">
    <location>
        <begin position="58"/>
        <end position="174"/>
    </location>
</feature>